<evidence type="ECO:0000259" key="4">
    <source>
        <dbReference type="SMART" id="SM00822"/>
    </source>
</evidence>
<dbReference type="Pfam" id="PF00106">
    <property type="entry name" value="adh_short"/>
    <property type="match status" value="1"/>
</dbReference>
<evidence type="ECO:0000256" key="2">
    <source>
        <dbReference type="ARBA" id="ARBA00023002"/>
    </source>
</evidence>
<feature type="domain" description="Ketoreductase" evidence="4">
    <location>
        <begin position="17"/>
        <end position="202"/>
    </location>
</feature>
<dbReference type="EMBL" id="CP069127">
    <property type="protein sequence ID" value="QRG69477.1"/>
    <property type="molecule type" value="Genomic_DNA"/>
</dbReference>
<gene>
    <name evidence="5" type="ORF">JNE38_10310</name>
</gene>
<evidence type="ECO:0000313" key="6">
    <source>
        <dbReference type="Proteomes" id="UP000596248"/>
    </source>
</evidence>
<evidence type="ECO:0000256" key="1">
    <source>
        <dbReference type="ARBA" id="ARBA00006484"/>
    </source>
</evidence>
<dbReference type="Gene3D" id="3.40.50.720">
    <property type="entry name" value="NAD(P)-binding Rossmann-like Domain"/>
    <property type="match status" value="1"/>
</dbReference>
<dbReference type="PANTHER" id="PTHR43669">
    <property type="entry name" value="5-KETO-D-GLUCONATE 5-REDUCTASE"/>
    <property type="match status" value="1"/>
</dbReference>
<dbReference type="PRINTS" id="PR00080">
    <property type="entry name" value="SDRFAMILY"/>
</dbReference>
<protein>
    <submittedName>
        <fullName evidence="5">SDR family oxidoreductase</fullName>
    </submittedName>
</protein>
<dbReference type="PANTHER" id="PTHR43669:SF3">
    <property type="entry name" value="ALCOHOL DEHYDROGENASE, PUTATIVE (AFU_ORTHOLOGUE AFUA_3G03445)-RELATED"/>
    <property type="match status" value="1"/>
</dbReference>
<evidence type="ECO:0000313" key="5">
    <source>
        <dbReference type="EMBL" id="QRG69477.1"/>
    </source>
</evidence>
<dbReference type="InterPro" id="IPR002347">
    <property type="entry name" value="SDR_fam"/>
</dbReference>
<organism evidence="5 6">
    <name type="scientific">Brevibacillus choshinensis</name>
    <dbReference type="NCBI Taxonomy" id="54911"/>
    <lineage>
        <taxon>Bacteria</taxon>
        <taxon>Bacillati</taxon>
        <taxon>Bacillota</taxon>
        <taxon>Bacilli</taxon>
        <taxon>Bacillales</taxon>
        <taxon>Paenibacillaceae</taxon>
        <taxon>Brevibacillus</taxon>
    </lineage>
</organism>
<keyword evidence="2" id="KW-0560">Oxidoreductase</keyword>
<dbReference type="SUPFAM" id="SSF51735">
    <property type="entry name" value="NAD(P)-binding Rossmann-fold domains"/>
    <property type="match status" value="1"/>
</dbReference>
<dbReference type="InterPro" id="IPR057326">
    <property type="entry name" value="KR_dom"/>
</dbReference>
<keyword evidence="6" id="KW-1185">Reference proteome</keyword>
<sequence length="244" mass="27022">MCKQISGWRLINDMNDKVVLITGGARGIGNTVAKFLAKEGATVWITSRQAQQPHLISKISSGEIGEVRLDVTDEKNVQAVFERMDTLYGKLDVLINNAGISVFKPIEETTLKEWDDAFLTNMSGLFLCSKEAFKLMKGRGGRIINIGSVSGYIPIKENGAYGASKYAVRGFSKICNEEWKEQNVRVSIINAGAVYTGMWNEREGFNPSDMLQPEDIAEAVVDIVRKPIHVRIDEIKILPSKGVL</sequence>
<name>A0ABX7FV43_BRECH</name>
<dbReference type="InterPro" id="IPR036291">
    <property type="entry name" value="NAD(P)-bd_dom_sf"/>
</dbReference>
<evidence type="ECO:0000256" key="3">
    <source>
        <dbReference type="RuleBase" id="RU000363"/>
    </source>
</evidence>
<dbReference type="CDD" id="cd05233">
    <property type="entry name" value="SDR_c"/>
    <property type="match status" value="1"/>
</dbReference>
<dbReference type="SMART" id="SM00822">
    <property type="entry name" value="PKS_KR"/>
    <property type="match status" value="1"/>
</dbReference>
<dbReference type="Proteomes" id="UP000596248">
    <property type="component" value="Chromosome"/>
</dbReference>
<accession>A0ABX7FV43</accession>
<proteinExistence type="inferred from homology"/>
<comment type="similarity">
    <text evidence="1 3">Belongs to the short-chain dehydrogenases/reductases (SDR) family.</text>
</comment>
<dbReference type="PRINTS" id="PR00081">
    <property type="entry name" value="GDHRDH"/>
</dbReference>
<reference evidence="5 6" key="1">
    <citation type="submission" date="2021-01" db="EMBL/GenBank/DDBJ databases">
        <title>Identification of strong promoters based on the transcriptome of Brevibacillus choshinensis.</title>
        <authorList>
            <person name="Yao D."/>
            <person name="Zhang K."/>
            <person name="Wu J."/>
        </authorList>
    </citation>
    <scope>NUCLEOTIDE SEQUENCE [LARGE SCALE GENOMIC DNA]</scope>
    <source>
        <strain evidence="5 6">HPD31-SP3</strain>
    </source>
</reference>